<sequence>MCLLSVARLALAAAFTAPSSRVPSRAARSAPPVALDASLPKVVVFDLDGCLWSPDMYMLWGGGAPFTPRADGDLSDASGRRVHLLGDVRRILFELKAEERWQGVVVAVASRTDEPAWARECMQKFEVGPRGSGVFLADCIAVEEISKGNKQKHFKRIAETTGVRLEEMLFFDNERENCLDVAALGVTVAWTPEGVTAGAWEQSLARFPEPGAIFDFRRSG</sequence>
<dbReference type="SFLD" id="SFLDG01129">
    <property type="entry name" value="C1.5:_HAD__Beta-PGM__Phosphata"/>
    <property type="match status" value="1"/>
</dbReference>
<dbReference type="Gene3D" id="3.40.50.1000">
    <property type="entry name" value="HAD superfamily/HAD-like"/>
    <property type="match status" value="1"/>
</dbReference>
<protein>
    <recommendedName>
        <fullName evidence="3">Magnesium-dependent phosphatase-1</fullName>
    </recommendedName>
</protein>
<dbReference type="PANTHER" id="PTHR17901:SF14">
    <property type="entry name" value="MAGNESIUM-DEPENDENT PHOSPHATASE 1"/>
    <property type="match status" value="1"/>
</dbReference>
<dbReference type="Proteomes" id="UP001515480">
    <property type="component" value="Unassembled WGS sequence"/>
</dbReference>
<dbReference type="NCBIfam" id="TIGR01681">
    <property type="entry name" value="HAD-SF-IIIC"/>
    <property type="match status" value="1"/>
</dbReference>
<dbReference type="SFLD" id="SFLDS00003">
    <property type="entry name" value="Haloacid_Dehalogenase"/>
    <property type="match status" value="1"/>
</dbReference>
<dbReference type="PANTHER" id="PTHR17901">
    <property type="entry name" value="MAGNESIUM-DEPENDENT PHOSPHATASE 1 MDP1"/>
    <property type="match status" value="1"/>
</dbReference>
<organism evidence="1 2">
    <name type="scientific">Prymnesium parvum</name>
    <name type="common">Toxic golden alga</name>
    <dbReference type="NCBI Taxonomy" id="97485"/>
    <lineage>
        <taxon>Eukaryota</taxon>
        <taxon>Haptista</taxon>
        <taxon>Haptophyta</taxon>
        <taxon>Prymnesiophyceae</taxon>
        <taxon>Prymnesiales</taxon>
        <taxon>Prymnesiaceae</taxon>
        <taxon>Prymnesium</taxon>
    </lineage>
</organism>
<gene>
    <name evidence="1" type="ORF">AB1Y20_010832</name>
</gene>
<dbReference type="GO" id="GO:0003993">
    <property type="term" value="F:acid phosphatase activity"/>
    <property type="evidence" value="ECO:0007669"/>
    <property type="project" value="TreeGrafter"/>
</dbReference>
<keyword evidence="2" id="KW-1185">Reference proteome</keyword>
<dbReference type="Pfam" id="PF12689">
    <property type="entry name" value="Acid_PPase"/>
    <property type="match status" value="1"/>
</dbReference>
<proteinExistence type="predicted"/>
<evidence type="ECO:0000313" key="2">
    <source>
        <dbReference type="Proteomes" id="UP001515480"/>
    </source>
</evidence>
<dbReference type="InterPro" id="IPR010033">
    <property type="entry name" value="HAD_SF_ppase_IIIC"/>
</dbReference>
<dbReference type="SFLD" id="SFLDG01131">
    <property type="entry name" value="C1.5.2:_MDP_Like"/>
    <property type="match status" value="1"/>
</dbReference>
<dbReference type="EMBL" id="JBGBPQ010000020">
    <property type="protein sequence ID" value="KAL1504426.1"/>
    <property type="molecule type" value="Genomic_DNA"/>
</dbReference>
<dbReference type="InterPro" id="IPR036412">
    <property type="entry name" value="HAD-like_sf"/>
</dbReference>
<comment type="caution">
    <text evidence="1">The sequence shown here is derived from an EMBL/GenBank/DDBJ whole genome shotgun (WGS) entry which is preliminary data.</text>
</comment>
<reference evidence="1 2" key="1">
    <citation type="journal article" date="2024" name="Science">
        <title>Giant polyketide synthase enzymes in the biosynthesis of giant marine polyether toxins.</title>
        <authorList>
            <person name="Fallon T.R."/>
            <person name="Shende V.V."/>
            <person name="Wierzbicki I.H."/>
            <person name="Pendleton A.L."/>
            <person name="Watervoot N.F."/>
            <person name="Auber R.P."/>
            <person name="Gonzalez D.J."/>
            <person name="Wisecaver J.H."/>
            <person name="Moore B.S."/>
        </authorList>
    </citation>
    <scope>NUCLEOTIDE SEQUENCE [LARGE SCALE GENOMIC DNA]</scope>
    <source>
        <strain evidence="1 2">12B1</strain>
    </source>
</reference>
<dbReference type="NCBIfam" id="TIGR01685">
    <property type="entry name" value="MDP-1"/>
    <property type="match status" value="1"/>
</dbReference>
<dbReference type="SUPFAM" id="SSF56784">
    <property type="entry name" value="HAD-like"/>
    <property type="match status" value="1"/>
</dbReference>
<dbReference type="InterPro" id="IPR023214">
    <property type="entry name" value="HAD_sf"/>
</dbReference>
<name>A0AB34IPW6_PRYPA</name>
<dbReference type="InterPro" id="IPR010036">
    <property type="entry name" value="MDP_1_eu_arc"/>
</dbReference>
<dbReference type="AlphaFoldDB" id="A0AB34IPW6"/>
<accession>A0AB34IPW6</accession>
<evidence type="ECO:0000313" key="1">
    <source>
        <dbReference type="EMBL" id="KAL1504426.1"/>
    </source>
</evidence>
<evidence type="ECO:0008006" key="3">
    <source>
        <dbReference type="Google" id="ProtNLM"/>
    </source>
</evidence>